<dbReference type="Proteomes" id="UP001140091">
    <property type="component" value="Unassembled WGS sequence"/>
</dbReference>
<evidence type="ECO:0000256" key="1">
    <source>
        <dbReference type="SAM" id="MobiDB-lite"/>
    </source>
</evidence>
<dbReference type="EMBL" id="JANBPK010000725">
    <property type="protein sequence ID" value="KAJ2934187.1"/>
    <property type="molecule type" value="Genomic_DNA"/>
</dbReference>
<organism evidence="3 4">
    <name type="scientific">Candolleomyces eurysporus</name>
    <dbReference type="NCBI Taxonomy" id="2828524"/>
    <lineage>
        <taxon>Eukaryota</taxon>
        <taxon>Fungi</taxon>
        <taxon>Dikarya</taxon>
        <taxon>Basidiomycota</taxon>
        <taxon>Agaricomycotina</taxon>
        <taxon>Agaricomycetes</taxon>
        <taxon>Agaricomycetidae</taxon>
        <taxon>Agaricales</taxon>
        <taxon>Agaricineae</taxon>
        <taxon>Psathyrellaceae</taxon>
        <taxon>Candolleomyces</taxon>
    </lineage>
</organism>
<evidence type="ECO:0000256" key="2">
    <source>
        <dbReference type="SAM" id="Phobius"/>
    </source>
</evidence>
<comment type="caution">
    <text evidence="3">The sequence shown here is derived from an EMBL/GenBank/DDBJ whole genome shotgun (WGS) entry which is preliminary data.</text>
</comment>
<evidence type="ECO:0000313" key="3">
    <source>
        <dbReference type="EMBL" id="KAJ2934187.1"/>
    </source>
</evidence>
<dbReference type="OrthoDB" id="3346544at2759"/>
<sequence length="424" mass="48376">MADQDPAALEAQLAELNRMYQIFYPVAFWVEAIVYGLYTSLFIATCRIMIKNRPAETVASRIFLVVSILIFILASIHNITSISRLIRAYALLVTPPAPFMYFQNFREWDNYAHLLLIAFCTWLGDILVIYRCFLIWRRNYWVIILPIVFLVGSIGTTFVNWHWFQHPEKFQLHQIMPILYITFPLNLAQNLLTTSLIAFKIYMQHRATVRSGLQISAGLDLVGVIRIIVESAMVYTLETLVIIILFVLNHPAVVIVQHSLPPSIGTYHFEFPRHLSEFPTPQLDANYPTFLSSLLLGMRTGIVFCLIAIRTHTARSDSIGQGGRNNNNNNGGMYPSRDSFFPTWLSGNDDPLASSRRNIHMGPITVTTVTERHCVDVMTPTSISKRERELELTMDVDMDDDLEPGITPPKKPESVQTYGMRMKS</sequence>
<accession>A0A9W8JGJ8</accession>
<reference evidence="3" key="1">
    <citation type="submission" date="2022-06" db="EMBL/GenBank/DDBJ databases">
        <title>Genome Sequence of Candolleomyces eurysporus.</title>
        <authorList>
            <person name="Buettner E."/>
        </authorList>
    </citation>
    <scope>NUCLEOTIDE SEQUENCE</scope>
    <source>
        <strain evidence="3">VTCC 930004</strain>
    </source>
</reference>
<keyword evidence="2" id="KW-0812">Transmembrane</keyword>
<feature type="transmembrane region" description="Helical" evidence="2">
    <location>
        <begin position="62"/>
        <end position="91"/>
    </location>
</feature>
<feature type="transmembrane region" description="Helical" evidence="2">
    <location>
        <begin position="290"/>
        <end position="309"/>
    </location>
</feature>
<feature type="region of interest" description="Disordered" evidence="1">
    <location>
        <begin position="396"/>
        <end position="424"/>
    </location>
</feature>
<keyword evidence="2" id="KW-1133">Transmembrane helix</keyword>
<feature type="transmembrane region" description="Helical" evidence="2">
    <location>
        <begin position="140"/>
        <end position="163"/>
    </location>
</feature>
<keyword evidence="4" id="KW-1185">Reference proteome</keyword>
<proteinExistence type="predicted"/>
<evidence type="ECO:0000313" key="4">
    <source>
        <dbReference type="Proteomes" id="UP001140091"/>
    </source>
</evidence>
<feature type="transmembrane region" description="Helical" evidence="2">
    <location>
        <begin position="111"/>
        <end position="133"/>
    </location>
</feature>
<feature type="transmembrane region" description="Helical" evidence="2">
    <location>
        <begin position="223"/>
        <end position="248"/>
    </location>
</feature>
<feature type="transmembrane region" description="Helical" evidence="2">
    <location>
        <begin position="26"/>
        <end position="50"/>
    </location>
</feature>
<keyword evidence="2" id="KW-0472">Membrane</keyword>
<feature type="non-terminal residue" evidence="3">
    <location>
        <position position="1"/>
    </location>
</feature>
<feature type="transmembrane region" description="Helical" evidence="2">
    <location>
        <begin position="175"/>
        <end position="202"/>
    </location>
</feature>
<name>A0A9W8JGJ8_9AGAR</name>
<gene>
    <name evidence="3" type="ORF">H1R20_g2910</name>
</gene>
<protein>
    <submittedName>
        <fullName evidence="3">Uncharacterized protein</fullName>
    </submittedName>
</protein>
<dbReference type="AlphaFoldDB" id="A0A9W8JGJ8"/>